<keyword evidence="6" id="KW-0675">Receptor</keyword>
<evidence type="ECO:0000313" key="12">
    <source>
        <dbReference type="Proteomes" id="UP000007879"/>
    </source>
</evidence>
<dbReference type="PANTHER" id="PTHR10519:SF20">
    <property type="entry name" value="G-PROTEIN COUPLED RECEPTOR 156-RELATED"/>
    <property type="match status" value="1"/>
</dbReference>
<evidence type="ECO:0000256" key="8">
    <source>
        <dbReference type="ARBA" id="ARBA00023224"/>
    </source>
</evidence>
<evidence type="ECO:0000256" key="1">
    <source>
        <dbReference type="ARBA" id="ARBA00004370"/>
    </source>
</evidence>
<evidence type="ECO:0000259" key="10">
    <source>
        <dbReference type="Pfam" id="PF01094"/>
    </source>
</evidence>
<dbReference type="Proteomes" id="UP000007879">
    <property type="component" value="Unassembled WGS sequence"/>
</dbReference>
<dbReference type="Gene3D" id="3.40.50.2300">
    <property type="match status" value="1"/>
</dbReference>
<dbReference type="RefSeq" id="XP_019862373.1">
    <property type="nucleotide sequence ID" value="XM_020006814.1"/>
</dbReference>
<dbReference type="SUPFAM" id="SSF53822">
    <property type="entry name" value="Periplasmic binding protein-like I"/>
    <property type="match status" value="1"/>
</dbReference>
<comment type="subcellular location">
    <subcellularLocation>
        <location evidence="1">Membrane</location>
    </subcellularLocation>
</comment>
<name>A0AAN0JZM2_AMPQE</name>
<evidence type="ECO:0000256" key="4">
    <source>
        <dbReference type="ARBA" id="ARBA00023040"/>
    </source>
</evidence>
<protein>
    <recommendedName>
        <fullName evidence="10">Receptor ligand binding region domain-containing protein</fullName>
    </recommendedName>
</protein>
<proteinExistence type="predicted"/>
<dbReference type="Pfam" id="PF01094">
    <property type="entry name" value="ANF_receptor"/>
    <property type="match status" value="1"/>
</dbReference>
<evidence type="ECO:0000313" key="11">
    <source>
        <dbReference type="EnsemblMetazoa" id="XP_019862373.1"/>
    </source>
</evidence>
<dbReference type="InterPro" id="IPR001828">
    <property type="entry name" value="ANF_lig-bd_rcpt"/>
</dbReference>
<dbReference type="EnsemblMetazoa" id="XM_020006814.1">
    <property type="protein sequence ID" value="XP_019862373.1"/>
    <property type="gene ID" value="LOC109590992"/>
</dbReference>
<feature type="transmembrane region" description="Helical" evidence="9">
    <location>
        <begin position="171"/>
        <end position="198"/>
    </location>
</feature>
<evidence type="ECO:0000256" key="7">
    <source>
        <dbReference type="ARBA" id="ARBA00023180"/>
    </source>
</evidence>
<keyword evidence="2 9" id="KW-0812">Transmembrane</keyword>
<feature type="domain" description="Receptor ligand binding region" evidence="10">
    <location>
        <begin position="15"/>
        <end position="107"/>
    </location>
</feature>
<dbReference type="GeneID" id="109590992"/>
<dbReference type="InterPro" id="IPR002455">
    <property type="entry name" value="GPCR3_GABA-B"/>
</dbReference>
<dbReference type="AlphaFoldDB" id="A0AAN0JZM2"/>
<keyword evidence="3 9" id="KW-1133">Transmembrane helix</keyword>
<evidence type="ECO:0000256" key="6">
    <source>
        <dbReference type="ARBA" id="ARBA00023170"/>
    </source>
</evidence>
<dbReference type="GO" id="GO:0004965">
    <property type="term" value="F:G protein-coupled GABA receptor activity"/>
    <property type="evidence" value="ECO:0007669"/>
    <property type="project" value="InterPro"/>
</dbReference>
<evidence type="ECO:0000256" key="2">
    <source>
        <dbReference type="ARBA" id="ARBA00022692"/>
    </source>
</evidence>
<dbReference type="KEGG" id="aqu:109590992"/>
<keyword evidence="7" id="KW-0325">Glycoprotein</keyword>
<keyword evidence="8" id="KW-0807">Transducer</keyword>
<reference evidence="12" key="1">
    <citation type="journal article" date="2010" name="Nature">
        <title>The Amphimedon queenslandica genome and the evolution of animal complexity.</title>
        <authorList>
            <person name="Srivastava M."/>
            <person name="Simakov O."/>
            <person name="Chapman J."/>
            <person name="Fahey B."/>
            <person name="Gauthier M.E."/>
            <person name="Mitros T."/>
            <person name="Richards G.S."/>
            <person name="Conaco C."/>
            <person name="Dacre M."/>
            <person name="Hellsten U."/>
            <person name="Larroux C."/>
            <person name="Putnam N.H."/>
            <person name="Stanke M."/>
            <person name="Adamska M."/>
            <person name="Darling A."/>
            <person name="Degnan S.M."/>
            <person name="Oakley T.H."/>
            <person name="Plachetzki D.C."/>
            <person name="Zhai Y."/>
            <person name="Adamski M."/>
            <person name="Calcino A."/>
            <person name="Cummins S.F."/>
            <person name="Goodstein D.M."/>
            <person name="Harris C."/>
            <person name="Jackson D.J."/>
            <person name="Leys S.P."/>
            <person name="Shu S."/>
            <person name="Woodcroft B.J."/>
            <person name="Vervoort M."/>
            <person name="Kosik K.S."/>
            <person name="Manning G."/>
            <person name="Degnan B.M."/>
            <person name="Rokhsar D.S."/>
        </authorList>
    </citation>
    <scope>NUCLEOTIDE SEQUENCE [LARGE SCALE GENOMIC DNA]</scope>
</reference>
<organism evidence="11 12">
    <name type="scientific">Amphimedon queenslandica</name>
    <name type="common">Sponge</name>
    <dbReference type="NCBI Taxonomy" id="400682"/>
    <lineage>
        <taxon>Eukaryota</taxon>
        <taxon>Metazoa</taxon>
        <taxon>Porifera</taxon>
        <taxon>Demospongiae</taxon>
        <taxon>Heteroscleromorpha</taxon>
        <taxon>Haplosclerida</taxon>
        <taxon>Niphatidae</taxon>
        <taxon>Amphimedon</taxon>
    </lineage>
</organism>
<keyword evidence="5 9" id="KW-0472">Membrane</keyword>
<accession>A0AAN0JZM2</accession>
<dbReference type="GO" id="GO:0007214">
    <property type="term" value="P:gamma-aminobutyric acid signaling pathway"/>
    <property type="evidence" value="ECO:0007669"/>
    <property type="project" value="TreeGrafter"/>
</dbReference>
<reference evidence="11" key="2">
    <citation type="submission" date="2024-06" db="UniProtKB">
        <authorList>
            <consortium name="EnsemblMetazoa"/>
        </authorList>
    </citation>
    <scope>IDENTIFICATION</scope>
</reference>
<evidence type="ECO:0000256" key="5">
    <source>
        <dbReference type="ARBA" id="ARBA00023136"/>
    </source>
</evidence>
<dbReference type="GO" id="GO:0038039">
    <property type="term" value="C:G protein-coupled receptor heterodimeric complex"/>
    <property type="evidence" value="ECO:0007669"/>
    <property type="project" value="TreeGrafter"/>
</dbReference>
<dbReference type="InterPro" id="IPR028082">
    <property type="entry name" value="Peripla_BP_I"/>
</dbReference>
<dbReference type="PANTHER" id="PTHR10519">
    <property type="entry name" value="GABA-B RECEPTOR"/>
    <property type="match status" value="1"/>
</dbReference>
<sequence>TSGVYLSNYTDLLMNEPVYENLTALGLSGVAFDGVWAIAVALDIASKKILLRNETGCENVPGDLVPLEQFNYTNMKLGCILRQSFSEVNFLGVTGQIRFNRFGSRNDNVILYQQYRVINGILTKVSIGAVTVELHRNTFVFETGESDSTLWNSGEPPYDGFPVANIDKNNVVLVVIYDVAATGGLVFACVCFTFNFVFRRRKIVKLTSCNLNNIIILGSALLYT</sequence>
<evidence type="ECO:0000256" key="9">
    <source>
        <dbReference type="SAM" id="Phobius"/>
    </source>
</evidence>
<evidence type="ECO:0000256" key="3">
    <source>
        <dbReference type="ARBA" id="ARBA00022989"/>
    </source>
</evidence>
<keyword evidence="12" id="KW-1185">Reference proteome</keyword>
<keyword evidence="4" id="KW-0297">G-protein coupled receptor</keyword>